<reference evidence="2 3" key="1">
    <citation type="submission" date="2018-01" db="EMBL/GenBank/DDBJ databases">
        <title>Genome characterization of the sugarcane-associated fungus Trichoderma ghanense CCMA-1212 and their application in lignocelulose bioconversion.</title>
        <authorList>
            <person name="Steindorff A.S."/>
            <person name="Mendes T.D."/>
            <person name="Vilela E.S.D."/>
            <person name="Rodrigues D.S."/>
            <person name="Formighieri E.F."/>
            <person name="Melo I.S."/>
            <person name="Favaro L.C.L."/>
        </authorList>
    </citation>
    <scope>NUCLEOTIDE SEQUENCE [LARGE SCALE GENOMIC DNA]</scope>
    <source>
        <strain evidence="2 3">CCMA-1212</strain>
    </source>
</reference>
<feature type="region of interest" description="Disordered" evidence="1">
    <location>
        <begin position="131"/>
        <end position="160"/>
    </location>
</feature>
<dbReference type="GeneID" id="300577102"/>
<dbReference type="EMBL" id="PPTA01000006">
    <property type="protein sequence ID" value="TFB03059.1"/>
    <property type="molecule type" value="Genomic_DNA"/>
</dbReference>
<comment type="caution">
    <text evidence="2">The sequence shown here is derived from an EMBL/GenBank/DDBJ whole genome shotgun (WGS) entry which is preliminary data.</text>
</comment>
<proteinExistence type="predicted"/>
<gene>
    <name evidence="2" type="ORF">CCMA1212_005391</name>
</gene>
<dbReference type="RefSeq" id="XP_073559260.1">
    <property type="nucleotide sequence ID" value="XM_073702652.1"/>
</dbReference>
<evidence type="ECO:0000256" key="1">
    <source>
        <dbReference type="SAM" id="MobiDB-lite"/>
    </source>
</evidence>
<accession>A0ABY2H5X5</accession>
<keyword evidence="3" id="KW-1185">Reference proteome</keyword>
<evidence type="ECO:0000313" key="3">
    <source>
        <dbReference type="Proteomes" id="UP001642720"/>
    </source>
</evidence>
<organism evidence="2 3">
    <name type="scientific">Trichoderma ghanense</name>
    <dbReference type="NCBI Taxonomy" id="65468"/>
    <lineage>
        <taxon>Eukaryota</taxon>
        <taxon>Fungi</taxon>
        <taxon>Dikarya</taxon>
        <taxon>Ascomycota</taxon>
        <taxon>Pezizomycotina</taxon>
        <taxon>Sordariomycetes</taxon>
        <taxon>Hypocreomycetidae</taxon>
        <taxon>Hypocreales</taxon>
        <taxon>Hypocreaceae</taxon>
        <taxon>Trichoderma</taxon>
    </lineage>
</organism>
<feature type="region of interest" description="Disordered" evidence="1">
    <location>
        <begin position="1"/>
        <end position="56"/>
    </location>
</feature>
<evidence type="ECO:0000313" key="2">
    <source>
        <dbReference type="EMBL" id="TFB03059.1"/>
    </source>
</evidence>
<sequence>MKHVRHHEIRQKAPDRRARQLPFTASRSLRDWPSKTITPTPHAFPSPDDAHDFPISPITTSIGLDTPSATITLNTNSHRYSTSLLASPLTYRHPSSSSPSYTIDSIFASSLRKAQQGGLQNLALFLTPTQETNKTTNHNSTSQLPPKNNIRGHSIHQTQSSPYLELRLTEVN</sequence>
<dbReference type="Proteomes" id="UP001642720">
    <property type="component" value="Unassembled WGS sequence"/>
</dbReference>
<name>A0ABY2H5X5_9HYPO</name>
<protein>
    <submittedName>
        <fullName evidence="2">Uncharacterized protein</fullName>
    </submittedName>
</protein>
<feature type="compositionally biased region" description="Polar residues" evidence="1">
    <location>
        <begin position="131"/>
        <end position="146"/>
    </location>
</feature>